<feature type="domain" description="HTH myb-type" evidence="6">
    <location>
        <begin position="73"/>
        <end position="127"/>
    </location>
</feature>
<evidence type="ECO:0000256" key="2">
    <source>
        <dbReference type="ARBA" id="ARBA00023125"/>
    </source>
</evidence>
<dbReference type="PROSITE" id="PS50090">
    <property type="entry name" value="MYB_LIKE"/>
    <property type="match status" value="2"/>
</dbReference>
<dbReference type="AlphaFoldDB" id="A0A438E218"/>
<evidence type="ECO:0000256" key="4">
    <source>
        <dbReference type="SAM" id="MobiDB-lite"/>
    </source>
</evidence>
<sequence>MTKPQQKREKGQKREKTKKREEFKRKWTTDEDNILINFKTKDSTLSWGEIIEQGNLKDRDEKSCSHRWNNYLRPGIVKGGFTPQEDLIIIQQMSLPQNSWKSMAEHLPGRATNAIKNRWNSHLKKRNETVSAVRRKVLYAEELLFDDEASELSVRRYDPEPLMAEVASLIPNVDPNEMSEAEIDAWISSLIINDGQNPSSSIPEHTS</sequence>
<evidence type="ECO:0000259" key="6">
    <source>
        <dbReference type="PROSITE" id="PS51294"/>
    </source>
</evidence>
<dbReference type="EMBL" id="QGNW01001431">
    <property type="protein sequence ID" value="RVW41765.1"/>
    <property type="molecule type" value="Genomic_DNA"/>
</dbReference>
<dbReference type="Pfam" id="PF00249">
    <property type="entry name" value="Myb_DNA-binding"/>
    <property type="match status" value="1"/>
</dbReference>
<dbReference type="GO" id="GO:0005634">
    <property type="term" value="C:nucleus"/>
    <property type="evidence" value="ECO:0007669"/>
    <property type="project" value="UniProtKB-SubCell"/>
</dbReference>
<dbReference type="GO" id="GO:0003677">
    <property type="term" value="F:DNA binding"/>
    <property type="evidence" value="ECO:0007669"/>
    <property type="project" value="UniProtKB-KW"/>
</dbReference>
<evidence type="ECO:0000256" key="1">
    <source>
        <dbReference type="ARBA" id="ARBA00004123"/>
    </source>
</evidence>
<comment type="caution">
    <text evidence="7">The sequence shown here is derived from an EMBL/GenBank/DDBJ whole genome shotgun (WGS) entry which is preliminary data.</text>
</comment>
<dbReference type="InterPro" id="IPR015495">
    <property type="entry name" value="Myb_TF_plants"/>
</dbReference>
<dbReference type="InterPro" id="IPR009057">
    <property type="entry name" value="Homeodomain-like_sf"/>
</dbReference>
<comment type="subcellular location">
    <subcellularLocation>
        <location evidence="1">Nucleus</location>
    </subcellularLocation>
</comment>
<evidence type="ECO:0000256" key="3">
    <source>
        <dbReference type="ARBA" id="ARBA00023242"/>
    </source>
</evidence>
<dbReference type="PANTHER" id="PTHR10641">
    <property type="entry name" value="MYB FAMILY TRANSCRIPTION FACTOR"/>
    <property type="match status" value="1"/>
</dbReference>
<dbReference type="InterPro" id="IPR017930">
    <property type="entry name" value="Myb_dom"/>
</dbReference>
<dbReference type="CDD" id="cd00167">
    <property type="entry name" value="SANT"/>
    <property type="match status" value="2"/>
</dbReference>
<accession>A0A438E218</accession>
<dbReference type="SMART" id="SM00717">
    <property type="entry name" value="SANT"/>
    <property type="match status" value="2"/>
</dbReference>
<evidence type="ECO:0000259" key="5">
    <source>
        <dbReference type="PROSITE" id="PS50090"/>
    </source>
</evidence>
<dbReference type="InterPro" id="IPR001005">
    <property type="entry name" value="SANT/Myb"/>
</dbReference>
<dbReference type="SUPFAM" id="SSF46689">
    <property type="entry name" value="Homeodomain-like"/>
    <property type="match status" value="1"/>
</dbReference>
<feature type="domain" description="Myb-like" evidence="5">
    <location>
        <begin position="73"/>
        <end position="123"/>
    </location>
</feature>
<dbReference type="Gene3D" id="1.10.10.60">
    <property type="entry name" value="Homeodomain-like"/>
    <property type="match status" value="2"/>
</dbReference>
<evidence type="ECO:0000313" key="7">
    <source>
        <dbReference type="EMBL" id="RVW41765.1"/>
    </source>
</evidence>
<feature type="region of interest" description="Disordered" evidence="4">
    <location>
        <begin position="1"/>
        <end position="24"/>
    </location>
</feature>
<gene>
    <name evidence="7" type="primary">GL1_2</name>
    <name evidence="7" type="ORF">CK203_113417</name>
</gene>
<feature type="domain" description="Myb-like" evidence="5">
    <location>
        <begin position="19"/>
        <end position="72"/>
    </location>
</feature>
<protein>
    <submittedName>
        <fullName evidence="7">Trichome differentiation protein GL1</fullName>
    </submittedName>
</protein>
<dbReference type="Proteomes" id="UP000288805">
    <property type="component" value="Unassembled WGS sequence"/>
</dbReference>
<evidence type="ECO:0000313" key="8">
    <source>
        <dbReference type="Proteomes" id="UP000288805"/>
    </source>
</evidence>
<proteinExistence type="predicted"/>
<reference evidence="7 8" key="1">
    <citation type="journal article" date="2018" name="PLoS Genet.">
        <title>Population sequencing reveals clonal diversity and ancestral inbreeding in the grapevine cultivar Chardonnay.</title>
        <authorList>
            <person name="Roach M.J."/>
            <person name="Johnson D.L."/>
            <person name="Bohlmann J."/>
            <person name="van Vuuren H.J."/>
            <person name="Jones S.J."/>
            <person name="Pretorius I.S."/>
            <person name="Schmidt S.A."/>
            <person name="Borneman A.R."/>
        </authorList>
    </citation>
    <scope>NUCLEOTIDE SEQUENCE [LARGE SCALE GENOMIC DNA]</scope>
    <source>
        <strain evidence="8">cv. Chardonnay</strain>
        <tissue evidence="7">Leaf</tissue>
    </source>
</reference>
<name>A0A438E218_VITVI</name>
<dbReference type="PANTHER" id="PTHR10641:SF1103">
    <property type="entry name" value="TRANSCRIPTION FACTOR MYB72"/>
    <property type="match status" value="1"/>
</dbReference>
<dbReference type="PROSITE" id="PS51294">
    <property type="entry name" value="HTH_MYB"/>
    <property type="match status" value="1"/>
</dbReference>
<keyword evidence="2" id="KW-0238">DNA-binding</keyword>
<organism evidence="7 8">
    <name type="scientific">Vitis vinifera</name>
    <name type="common">Grape</name>
    <dbReference type="NCBI Taxonomy" id="29760"/>
    <lineage>
        <taxon>Eukaryota</taxon>
        <taxon>Viridiplantae</taxon>
        <taxon>Streptophyta</taxon>
        <taxon>Embryophyta</taxon>
        <taxon>Tracheophyta</taxon>
        <taxon>Spermatophyta</taxon>
        <taxon>Magnoliopsida</taxon>
        <taxon>eudicotyledons</taxon>
        <taxon>Gunneridae</taxon>
        <taxon>Pentapetalae</taxon>
        <taxon>rosids</taxon>
        <taxon>Vitales</taxon>
        <taxon>Vitaceae</taxon>
        <taxon>Viteae</taxon>
        <taxon>Vitis</taxon>
    </lineage>
</organism>
<keyword evidence="3" id="KW-0539">Nucleus</keyword>